<dbReference type="Proteomes" id="UP000800035">
    <property type="component" value="Unassembled WGS sequence"/>
</dbReference>
<dbReference type="OrthoDB" id="3793668at2759"/>
<dbReference type="EMBL" id="ML977013">
    <property type="protein sequence ID" value="KAF1952094.1"/>
    <property type="molecule type" value="Genomic_DNA"/>
</dbReference>
<gene>
    <name evidence="1" type="ORF">CC80DRAFT_552846</name>
</gene>
<dbReference type="InterPro" id="IPR022198">
    <property type="entry name" value="DUF3723"/>
</dbReference>
<dbReference type="Pfam" id="PF12520">
    <property type="entry name" value="DUF3723"/>
    <property type="match status" value="1"/>
</dbReference>
<evidence type="ECO:0000313" key="1">
    <source>
        <dbReference type="EMBL" id="KAF1952094.1"/>
    </source>
</evidence>
<accession>A0A6A5TIV1</accession>
<organism evidence="1 2">
    <name type="scientific">Byssothecium circinans</name>
    <dbReference type="NCBI Taxonomy" id="147558"/>
    <lineage>
        <taxon>Eukaryota</taxon>
        <taxon>Fungi</taxon>
        <taxon>Dikarya</taxon>
        <taxon>Ascomycota</taxon>
        <taxon>Pezizomycotina</taxon>
        <taxon>Dothideomycetes</taxon>
        <taxon>Pleosporomycetidae</taxon>
        <taxon>Pleosporales</taxon>
        <taxon>Massarineae</taxon>
        <taxon>Massarinaceae</taxon>
        <taxon>Byssothecium</taxon>
    </lineage>
</organism>
<dbReference type="AlphaFoldDB" id="A0A6A5TIV1"/>
<reference evidence="1" key="1">
    <citation type="journal article" date="2020" name="Stud. Mycol.">
        <title>101 Dothideomycetes genomes: a test case for predicting lifestyles and emergence of pathogens.</title>
        <authorList>
            <person name="Haridas S."/>
            <person name="Albert R."/>
            <person name="Binder M."/>
            <person name="Bloem J."/>
            <person name="Labutti K."/>
            <person name="Salamov A."/>
            <person name="Andreopoulos B."/>
            <person name="Baker S."/>
            <person name="Barry K."/>
            <person name="Bills G."/>
            <person name="Bluhm B."/>
            <person name="Cannon C."/>
            <person name="Castanera R."/>
            <person name="Culley D."/>
            <person name="Daum C."/>
            <person name="Ezra D."/>
            <person name="Gonzalez J."/>
            <person name="Henrissat B."/>
            <person name="Kuo A."/>
            <person name="Liang C."/>
            <person name="Lipzen A."/>
            <person name="Lutzoni F."/>
            <person name="Magnuson J."/>
            <person name="Mondo S."/>
            <person name="Nolan M."/>
            <person name="Ohm R."/>
            <person name="Pangilinan J."/>
            <person name="Park H.-J."/>
            <person name="Ramirez L."/>
            <person name="Alfaro M."/>
            <person name="Sun H."/>
            <person name="Tritt A."/>
            <person name="Yoshinaga Y."/>
            <person name="Zwiers L.-H."/>
            <person name="Turgeon B."/>
            <person name="Goodwin S."/>
            <person name="Spatafora J."/>
            <person name="Crous P."/>
            <person name="Grigoriev I."/>
        </authorList>
    </citation>
    <scope>NUCLEOTIDE SEQUENCE</scope>
    <source>
        <strain evidence="1">CBS 675.92</strain>
    </source>
</reference>
<sequence length="340" mass="38629">MDYPEFGTDHERYPGSGIKDRRELEQRFRHEVCKPWLKEYHLQAEVSSLVWANIETEGWKTIGGYKFPCFILDGNARICITGGIALLEIARSSEAWGLVQTFGLLGPQRRWLVVDFFRDDGSHSKQAALQSQHEAVRSILGAATPPEETRPLPYPYPLTRHLKQDAHLASSTVGMNQAFHPLGQLPSMWTTKSFSYLSDIRKSWCNEVSDAQIRVPTWLEANLEQEAINYVQEMVTQWREITLQWHPTVVKSVDPDSIRMLQSRAPQLSKGDRDYVLDTFGRGQILPGLIDSGLRQAVKKAVCQQGPILTMTTFAKDVRLLSSRVHHALAELLTSKQSKF</sequence>
<keyword evidence="2" id="KW-1185">Reference proteome</keyword>
<evidence type="ECO:0000313" key="2">
    <source>
        <dbReference type="Proteomes" id="UP000800035"/>
    </source>
</evidence>
<name>A0A6A5TIV1_9PLEO</name>
<proteinExistence type="predicted"/>
<protein>
    <submittedName>
        <fullName evidence="1">Uncharacterized protein</fullName>
    </submittedName>
</protein>